<dbReference type="Gene3D" id="2.120.10.30">
    <property type="entry name" value="TolB, C-terminal domain"/>
    <property type="match status" value="1"/>
</dbReference>
<organism evidence="2">
    <name type="scientific">Sinomonas puerhi</name>
    <dbReference type="NCBI Taxonomy" id="3238584"/>
    <lineage>
        <taxon>Bacteria</taxon>
        <taxon>Bacillati</taxon>
        <taxon>Actinomycetota</taxon>
        <taxon>Actinomycetes</taxon>
        <taxon>Micrococcales</taxon>
        <taxon>Micrococcaceae</taxon>
        <taxon>Sinomonas</taxon>
    </lineage>
</organism>
<dbReference type="EMBL" id="CP163302">
    <property type="protein sequence ID" value="XDP45946.1"/>
    <property type="molecule type" value="Genomic_DNA"/>
</dbReference>
<dbReference type="KEGG" id="spue:AB5L97_02700"/>
<comment type="similarity">
    <text evidence="1">Belongs to the TolB family.</text>
</comment>
<name>A0AB39L443_9MICC</name>
<sequence length="276" mass="29913">MAEPQLIFHTDEILLEAPNWAHDGRTLYVNGHGVLWSLDVDVPVLREVPFEDLPEINNDHVLSPDGASIYLSAMDGHIYRGALSGGTVERVTDEEDGRRHFLHGVRPDESELAWVELSDFSAPGRLAVGPSRRGPSRVLATGSGHADGPEWSPDGAWIYFNTEGFTSEPGHAQLARIDPRGCQLERLVASDSVDWFPHLSADGRHAAYVSFPAGTLGHPADLDVVVQVVSTGDWAAPLQSYRLFGGQGTLNVNSWAPDSGRFAFIAYPVDGADVSP</sequence>
<gene>
    <name evidence="2" type="ORF">AB5L97_02700</name>
</gene>
<evidence type="ECO:0000313" key="2">
    <source>
        <dbReference type="EMBL" id="XDP45946.1"/>
    </source>
</evidence>
<dbReference type="Pfam" id="PF07676">
    <property type="entry name" value="PD40"/>
    <property type="match status" value="1"/>
</dbReference>
<dbReference type="SUPFAM" id="SSF82171">
    <property type="entry name" value="DPP6 N-terminal domain-like"/>
    <property type="match status" value="1"/>
</dbReference>
<dbReference type="InterPro" id="IPR011042">
    <property type="entry name" value="6-blade_b-propeller_TolB-like"/>
</dbReference>
<accession>A0AB39L443</accession>
<proteinExistence type="inferred from homology"/>
<reference evidence="2" key="1">
    <citation type="submission" date="2024-07" db="EMBL/GenBank/DDBJ databases">
        <authorList>
            <person name="fu j."/>
        </authorList>
    </citation>
    <scope>NUCLEOTIDE SEQUENCE</scope>
    <source>
        <strain evidence="2">P10A9</strain>
    </source>
</reference>
<dbReference type="AlphaFoldDB" id="A0AB39L443"/>
<protein>
    <submittedName>
        <fullName evidence="2">TolB family protein</fullName>
    </submittedName>
</protein>
<dbReference type="PANTHER" id="PTHR36842:SF1">
    <property type="entry name" value="PROTEIN TOLB"/>
    <property type="match status" value="1"/>
</dbReference>
<dbReference type="InterPro" id="IPR011659">
    <property type="entry name" value="WD40"/>
</dbReference>
<dbReference type="RefSeq" id="WP_369046352.1">
    <property type="nucleotide sequence ID" value="NZ_CP163302.1"/>
</dbReference>
<dbReference type="PANTHER" id="PTHR36842">
    <property type="entry name" value="PROTEIN TOLB HOMOLOG"/>
    <property type="match status" value="1"/>
</dbReference>
<evidence type="ECO:0000256" key="1">
    <source>
        <dbReference type="ARBA" id="ARBA00009820"/>
    </source>
</evidence>